<name>A0A074JCZ1_9RHOB</name>
<accession>A0A074JCZ1</accession>
<reference evidence="1 2" key="1">
    <citation type="submission" date="2013-07" db="EMBL/GenBank/DDBJ databases">
        <title>Thioclava pacifica DSM 10166 Genome Sequencing.</title>
        <authorList>
            <person name="Lai Q."/>
            <person name="Shao Z."/>
        </authorList>
    </citation>
    <scope>NUCLEOTIDE SEQUENCE [LARGE SCALE GENOMIC DNA]</scope>
    <source>
        <strain evidence="1 2">DSM 10166</strain>
    </source>
</reference>
<sequence length="188" mass="21038">MLTKILLTLAILILAAILIRHLFFAFPAQSSGDYAAETPEFDIRRAFEGPVEAHGMIYGPTGRVTSRFRAIMRGSFTNEGGVIEEEFDYASGRRQTRAWNIQFGPNGEISSTAADIEGTAEMEQMGNALRMRYRLRLPEDAGGHVLDVTDWIYLMPDGTMLNRSQMRKFGIKVAELFAVMRPMAEPAE</sequence>
<gene>
    <name evidence="1" type="ORF">TP2_05590</name>
</gene>
<dbReference type="eggNOG" id="ENOG5031DNS">
    <property type="taxonomic scope" value="Bacteria"/>
</dbReference>
<comment type="caution">
    <text evidence="1">The sequence shown here is derived from an EMBL/GenBank/DDBJ whole genome shotgun (WGS) entry which is preliminary data.</text>
</comment>
<protein>
    <recommendedName>
        <fullName evidence="3">DUF3833 domain-containing protein</fullName>
    </recommendedName>
</protein>
<dbReference type="EMBL" id="AUND01000012">
    <property type="protein sequence ID" value="KEO54399.1"/>
    <property type="molecule type" value="Genomic_DNA"/>
</dbReference>
<dbReference type="STRING" id="1353537.TP2_05590"/>
<evidence type="ECO:0000313" key="2">
    <source>
        <dbReference type="Proteomes" id="UP000027432"/>
    </source>
</evidence>
<dbReference type="Proteomes" id="UP000027432">
    <property type="component" value="Unassembled WGS sequence"/>
</dbReference>
<evidence type="ECO:0000313" key="1">
    <source>
        <dbReference type="EMBL" id="KEO54399.1"/>
    </source>
</evidence>
<evidence type="ECO:0008006" key="3">
    <source>
        <dbReference type="Google" id="ProtNLM"/>
    </source>
</evidence>
<dbReference type="RefSeq" id="WP_038075657.1">
    <property type="nucleotide sequence ID" value="NZ_AUND01000012.1"/>
</dbReference>
<dbReference type="AlphaFoldDB" id="A0A074JCZ1"/>
<dbReference type="InterPro" id="IPR024409">
    <property type="entry name" value="DUF3833"/>
</dbReference>
<dbReference type="Pfam" id="PF12915">
    <property type="entry name" value="DUF3833"/>
    <property type="match status" value="1"/>
</dbReference>
<dbReference type="OrthoDB" id="5296954at2"/>
<keyword evidence="2" id="KW-1185">Reference proteome</keyword>
<proteinExistence type="predicted"/>
<organism evidence="1 2">
    <name type="scientific">Thioclava pacifica DSM 10166</name>
    <dbReference type="NCBI Taxonomy" id="1353537"/>
    <lineage>
        <taxon>Bacteria</taxon>
        <taxon>Pseudomonadati</taxon>
        <taxon>Pseudomonadota</taxon>
        <taxon>Alphaproteobacteria</taxon>
        <taxon>Rhodobacterales</taxon>
        <taxon>Paracoccaceae</taxon>
        <taxon>Thioclava</taxon>
    </lineage>
</organism>